<feature type="transmembrane region" description="Helical" evidence="1">
    <location>
        <begin position="64"/>
        <end position="83"/>
    </location>
</feature>
<evidence type="ECO:0000256" key="1">
    <source>
        <dbReference type="SAM" id="Phobius"/>
    </source>
</evidence>
<keyword evidence="3" id="KW-1185">Reference proteome</keyword>
<dbReference type="EMBL" id="SNXR01000011">
    <property type="protein sequence ID" value="TDP61143.1"/>
    <property type="molecule type" value="Genomic_DNA"/>
</dbReference>
<name>A0A4R6QGP4_9FLAO</name>
<keyword evidence="1" id="KW-0812">Transmembrane</keyword>
<keyword evidence="1" id="KW-0472">Membrane</keyword>
<gene>
    <name evidence="2" type="ORF">BC748_0756</name>
</gene>
<proteinExistence type="predicted"/>
<comment type="caution">
    <text evidence="2">The sequence shown here is derived from an EMBL/GenBank/DDBJ whole genome shotgun (WGS) entry which is preliminary data.</text>
</comment>
<dbReference type="Proteomes" id="UP000295260">
    <property type="component" value="Unassembled WGS sequence"/>
</dbReference>
<organism evidence="2 3">
    <name type="scientific">Flavobacterium dankookense</name>
    <dbReference type="NCBI Taxonomy" id="706186"/>
    <lineage>
        <taxon>Bacteria</taxon>
        <taxon>Pseudomonadati</taxon>
        <taxon>Bacteroidota</taxon>
        <taxon>Flavobacteriia</taxon>
        <taxon>Flavobacteriales</taxon>
        <taxon>Flavobacteriaceae</taxon>
        <taxon>Flavobacterium</taxon>
    </lineage>
</organism>
<feature type="transmembrane region" description="Helical" evidence="1">
    <location>
        <begin position="89"/>
        <end position="109"/>
    </location>
</feature>
<accession>A0A4R6QGP4</accession>
<sequence>MYKFNHEINIFLNKMDLKKNKQEYYYSNKIGSVIGNKVTIEKVSEEDILLNDISYVRLIFKQNVLFNVFFATVGIIVFIALYFIQDELIFTPIGLLFLLLFSCGALFYNKKEYFIQIVKTKATQVIVPVKKDDLNFANDLIKNIIKIKSSNTDFQTLL</sequence>
<reference evidence="2 3" key="1">
    <citation type="submission" date="2019-03" db="EMBL/GenBank/DDBJ databases">
        <title>Genomic Encyclopedia of Archaeal and Bacterial Type Strains, Phase II (KMG-II): from individual species to whole genera.</title>
        <authorList>
            <person name="Goeker M."/>
        </authorList>
    </citation>
    <scope>NUCLEOTIDE SEQUENCE [LARGE SCALE GENOMIC DNA]</scope>
    <source>
        <strain evidence="2 3">DSM 25687</strain>
    </source>
</reference>
<protein>
    <submittedName>
        <fullName evidence="2">Uncharacterized protein</fullName>
    </submittedName>
</protein>
<keyword evidence="1" id="KW-1133">Transmembrane helix</keyword>
<dbReference type="AlphaFoldDB" id="A0A4R6QGP4"/>
<evidence type="ECO:0000313" key="2">
    <source>
        <dbReference type="EMBL" id="TDP61143.1"/>
    </source>
</evidence>
<evidence type="ECO:0000313" key="3">
    <source>
        <dbReference type="Proteomes" id="UP000295260"/>
    </source>
</evidence>